<sequence>MRAIRMLQKKFKTCVGPDFFEGQAQREEFFVSYLKQMQQWSWAEVVYVSSALLMDRSEACQLAVKAAIQDKVSPALLLTMLREYISSQWELDDCFLETSMNSINYTLKRFALLVDEKQESGAAGTNVLVECVDILHEILPTLLNSAHQTLFNQLTKVIQYVEIFVQFLKQCHLDENGFGEQMDVDVPTEADVSESGVSEIYGIQPRVGVYQVRKDGTIYDREEGVKAFACVAEHVLQDDQQDVSYQRMNWQTLFTFLRTYNQSLLEVHTRSLATSLATAVEDGEFYSEDAYDSVFTACTKILSVPQGADLWLAAALICTLSEENYKSLLTDLKNWAVGKRNPRIIMSCLRVSQLMFAMKGDNQLWNQFAKRYTLMMWTKKLSKFKGQMPSPTQCQTIAVCVKEFVRCLLPPPVISKYCEDIDVDANELLAQYAFTLCVKSGSESDPTMQKKMIDLADAALLRLNTPNAFERIFNTLMVVCPYHYEVLQVLLRHLSRFAESDEDKQIVRELLVILDYLVNVPRQNESSGEEVKWYQERQKMIATVGSFTGQDVTLTDNAALNPDISGASDDFYERQEIVAKKLPSISEHRLPFHVFLVETELDKKNVLLPVINQELSITSVNVPVDYLCERLDRAHCLPRQVHQAEPN</sequence>
<dbReference type="InterPro" id="IPR052802">
    <property type="entry name" value="KNTC1"/>
</dbReference>
<proteinExistence type="predicted"/>
<dbReference type="SUPFAM" id="SSF48371">
    <property type="entry name" value="ARM repeat"/>
    <property type="match status" value="1"/>
</dbReference>
<evidence type="ECO:0000313" key="2">
    <source>
        <dbReference type="Proteomes" id="UP000095287"/>
    </source>
</evidence>
<dbReference type="GO" id="GO:0000070">
    <property type="term" value="P:mitotic sister chromatid segregation"/>
    <property type="evidence" value="ECO:0007669"/>
    <property type="project" value="TreeGrafter"/>
</dbReference>
<protein>
    <submittedName>
        <fullName evidence="3">SpoU_methylase domain-containing protein</fullName>
    </submittedName>
</protein>
<dbReference type="PANTHER" id="PTHR15688">
    <property type="entry name" value="KINETOCHORE-ASSOCIATED PROTEIN 1"/>
    <property type="match status" value="1"/>
</dbReference>
<dbReference type="WBParaSite" id="L893_g27366.t1">
    <property type="protein sequence ID" value="L893_g27366.t1"/>
    <property type="gene ID" value="L893_g27366"/>
</dbReference>
<dbReference type="InterPro" id="IPR055405">
    <property type="entry name" value="ARM_KNTC1_3rd"/>
</dbReference>
<feature type="domain" description="KNTC1 third ARM-repeats" evidence="1">
    <location>
        <begin position="307"/>
        <end position="491"/>
    </location>
</feature>
<dbReference type="Proteomes" id="UP000095287">
    <property type="component" value="Unplaced"/>
</dbReference>
<keyword evidence="2" id="KW-1185">Reference proteome</keyword>
<dbReference type="GO" id="GO:0031267">
    <property type="term" value="F:small GTPase binding"/>
    <property type="evidence" value="ECO:0007669"/>
    <property type="project" value="TreeGrafter"/>
</dbReference>
<name>A0A1I7ZLF8_9BILA</name>
<dbReference type="GO" id="GO:0005737">
    <property type="term" value="C:cytoplasm"/>
    <property type="evidence" value="ECO:0007669"/>
    <property type="project" value="TreeGrafter"/>
</dbReference>
<dbReference type="Pfam" id="PF24515">
    <property type="entry name" value="ARM_KNTC1_3rd"/>
    <property type="match status" value="1"/>
</dbReference>
<reference evidence="3" key="1">
    <citation type="submission" date="2016-11" db="UniProtKB">
        <authorList>
            <consortium name="WormBaseParasite"/>
        </authorList>
    </citation>
    <scope>IDENTIFICATION</scope>
</reference>
<accession>A0A1I7ZLF8</accession>
<dbReference type="GO" id="GO:1903394">
    <property type="term" value="P:protein localization to kinetochore involved in kinetochore assembly"/>
    <property type="evidence" value="ECO:0007669"/>
    <property type="project" value="TreeGrafter"/>
</dbReference>
<dbReference type="GO" id="GO:0007094">
    <property type="term" value="P:mitotic spindle assembly checkpoint signaling"/>
    <property type="evidence" value="ECO:0007669"/>
    <property type="project" value="TreeGrafter"/>
</dbReference>
<dbReference type="PANTHER" id="PTHR15688:SF1">
    <property type="entry name" value="KINETOCHORE-ASSOCIATED PROTEIN 1"/>
    <property type="match status" value="1"/>
</dbReference>
<evidence type="ECO:0000313" key="3">
    <source>
        <dbReference type="WBParaSite" id="L893_g27366.t1"/>
    </source>
</evidence>
<dbReference type="GO" id="GO:0005828">
    <property type="term" value="C:kinetochore microtubule"/>
    <property type="evidence" value="ECO:0007669"/>
    <property type="project" value="TreeGrafter"/>
</dbReference>
<dbReference type="GO" id="GO:1990423">
    <property type="term" value="C:RZZ complex"/>
    <property type="evidence" value="ECO:0007669"/>
    <property type="project" value="TreeGrafter"/>
</dbReference>
<dbReference type="AlphaFoldDB" id="A0A1I7ZLF8"/>
<dbReference type="InterPro" id="IPR016024">
    <property type="entry name" value="ARM-type_fold"/>
</dbReference>
<evidence type="ECO:0000259" key="1">
    <source>
        <dbReference type="Pfam" id="PF24515"/>
    </source>
</evidence>
<organism evidence="2 3">
    <name type="scientific">Steinernema glaseri</name>
    <dbReference type="NCBI Taxonomy" id="37863"/>
    <lineage>
        <taxon>Eukaryota</taxon>
        <taxon>Metazoa</taxon>
        <taxon>Ecdysozoa</taxon>
        <taxon>Nematoda</taxon>
        <taxon>Chromadorea</taxon>
        <taxon>Rhabditida</taxon>
        <taxon>Tylenchina</taxon>
        <taxon>Panagrolaimomorpha</taxon>
        <taxon>Strongyloidoidea</taxon>
        <taxon>Steinernematidae</taxon>
        <taxon>Steinernema</taxon>
    </lineage>
</organism>